<protein>
    <submittedName>
        <fullName evidence="2">GNAT family protein</fullName>
    </submittedName>
</protein>
<feature type="domain" description="N-acetyltransferase" evidence="1">
    <location>
        <begin position="12"/>
        <end position="178"/>
    </location>
</feature>
<evidence type="ECO:0000313" key="2">
    <source>
        <dbReference type="EMBL" id="GAA2517350.1"/>
    </source>
</evidence>
<dbReference type="PANTHER" id="PTHR43792">
    <property type="entry name" value="GNAT FAMILY, PUTATIVE (AFU_ORTHOLOGUE AFUA_3G00765)-RELATED-RELATED"/>
    <property type="match status" value="1"/>
</dbReference>
<dbReference type="CDD" id="cd04301">
    <property type="entry name" value="NAT_SF"/>
    <property type="match status" value="1"/>
</dbReference>
<organism evidence="2 3">
    <name type="scientific">Pilimelia columellifera subsp. columellifera</name>
    <dbReference type="NCBI Taxonomy" id="706583"/>
    <lineage>
        <taxon>Bacteria</taxon>
        <taxon>Bacillati</taxon>
        <taxon>Actinomycetota</taxon>
        <taxon>Actinomycetes</taxon>
        <taxon>Micromonosporales</taxon>
        <taxon>Micromonosporaceae</taxon>
        <taxon>Pilimelia</taxon>
    </lineage>
</organism>
<dbReference type="RefSeq" id="WP_344169702.1">
    <property type="nucleotide sequence ID" value="NZ_BAAARY010000004.1"/>
</dbReference>
<dbReference type="PANTHER" id="PTHR43792:SF1">
    <property type="entry name" value="N-ACETYLTRANSFERASE DOMAIN-CONTAINING PROTEIN"/>
    <property type="match status" value="1"/>
</dbReference>
<dbReference type="InterPro" id="IPR016181">
    <property type="entry name" value="Acyl_CoA_acyltransferase"/>
</dbReference>
<reference evidence="2 3" key="1">
    <citation type="journal article" date="2019" name="Int. J. Syst. Evol. Microbiol.">
        <title>The Global Catalogue of Microorganisms (GCM) 10K type strain sequencing project: providing services to taxonomists for standard genome sequencing and annotation.</title>
        <authorList>
            <consortium name="The Broad Institute Genomics Platform"/>
            <consortium name="The Broad Institute Genome Sequencing Center for Infectious Disease"/>
            <person name="Wu L."/>
            <person name="Ma J."/>
        </authorList>
    </citation>
    <scope>NUCLEOTIDE SEQUENCE [LARGE SCALE GENOMIC DNA]</scope>
    <source>
        <strain evidence="2 3">JCM 3367</strain>
    </source>
</reference>
<sequence length="199" mass="22630">MRPDLPIRTERLLLRPYRDTDIDDLHAWQSRADVTRYVPFAPRDRRAVAAQIRRKLTATQLAADGDTLELAVTLPDGAYVGEVLLFYRSAEHRGFELGYIVHPDHTGNGYGTEAARAVLRLAFESFDAHRVYARLDARNDPSARLLERLGMRREAHLVSDEFVKGEWTDTLVYAMLENEWAAGATAPPVNERSRPSDRE</sequence>
<dbReference type="InterPro" id="IPR051531">
    <property type="entry name" value="N-acetyltransferase"/>
</dbReference>
<dbReference type="PROSITE" id="PS51186">
    <property type="entry name" value="GNAT"/>
    <property type="match status" value="1"/>
</dbReference>
<dbReference type="InterPro" id="IPR000182">
    <property type="entry name" value="GNAT_dom"/>
</dbReference>
<dbReference type="SUPFAM" id="SSF55729">
    <property type="entry name" value="Acyl-CoA N-acyltransferases (Nat)"/>
    <property type="match status" value="1"/>
</dbReference>
<dbReference type="Gene3D" id="3.40.630.30">
    <property type="match status" value="1"/>
</dbReference>
<name>A0ABN3NAN6_9ACTN</name>
<evidence type="ECO:0000259" key="1">
    <source>
        <dbReference type="PROSITE" id="PS51186"/>
    </source>
</evidence>
<accession>A0ABN3NAN6</accession>
<evidence type="ECO:0000313" key="3">
    <source>
        <dbReference type="Proteomes" id="UP001499978"/>
    </source>
</evidence>
<keyword evidence="3" id="KW-1185">Reference proteome</keyword>
<proteinExistence type="predicted"/>
<dbReference type="Proteomes" id="UP001499978">
    <property type="component" value="Unassembled WGS sequence"/>
</dbReference>
<dbReference type="EMBL" id="BAAARY010000004">
    <property type="protein sequence ID" value="GAA2517350.1"/>
    <property type="molecule type" value="Genomic_DNA"/>
</dbReference>
<dbReference type="Pfam" id="PF13302">
    <property type="entry name" value="Acetyltransf_3"/>
    <property type="match status" value="1"/>
</dbReference>
<comment type="caution">
    <text evidence="2">The sequence shown here is derived from an EMBL/GenBank/DDBJ whole genome shotgun (WGS) entry which is preliminary data.</text>
</comment>
<gene>
    <name evidence="2" type="ORF">GCM10010201_12720</name>
</gene>